<dbReference type="PROSITE" id="PS50956">
    <property type="entry name" value="HTH_ASNC_2"/>
    <property type="match status" value="1"/>
</dbReference>
<evidence type="ECO:0000256" key="1">
    <source>
        <dbReference type="ARBA" id="ARBA00023015"/>
    </source>
</evidence>
<organism evidence="5 6">
    <name type="scientific">Kibdelosporangium persicum</name>
    <dbReference type="NCBI Taxonomy" id="2698649"/>
    <lineage>
        <taxon>Bacteria</taxon>
        <taxon>Bacillati</taxon>
        <taxon>Actinomycetota</taxon>
        <taxon>Actinomycetes</taxon>
        <taxon>Pseudonocardiales</taxon>
        <taxon>Pseudonocardiaceae</taxon>
        <taxon>Kibdelosporangium</taxon>
    </lineage>
</organism>
<dbReference type="SUPFAM" id="SSF54909">
    <property type="entry name" value="Dimeric alpha+beta barrel"/>
    <property type="match status" value="1"/>
</dbReference>
<dbReference type="SUPFAM" id="SSF46785">
    <property type="entry name" value="Winged helix' DNA-binding domain"/>
    <property type="match status" value="2"/>
</dbReference>
<reference evidence="5 6" key="1">
    <citation type="submission" date="2020-01" db="EMBL/GenBank/DDBJ databases">
        <title>Kibdelosporangium persica a novel Actinomycetes from a hot desert in Iran.</title>
        <authorList>
            <person name="Safaei N."/>
            <person name="Zaburannyi N."/>
            <person name="Mueller R."/>
            <person name="Wink J."/>
        </authorList>
    </citation>
    <scope>NUCLEOTIDE SEQUENCE [LARGE SCALE GENOMIC DNA]</scope>
    <source>
        <strain evidence="5 6">4NS15</strain>
    </source>
</reference>
<keyword evidence="2" id="KW-0238">DNA-binding</keyword>
<keyword evidence="1" id="KW-0805">Transcription regulation</keyword>
<dbReference type="PANTHER" id="PTHR30154:SF34">
    <property type="entry name" value="TRANSCRIPTIONAL REGULATOR AZLB"/>
    <property type="match status" value="1"/>
</dbReference>
<evidence type="ECO:0000313" key="6">
    <source>
        <dbReference type="Proteomes" id="UP000763557"/>
    </source>
</evidence>
<dbReference type="Pfam" id="PF13404">
    <property type="entry name" value="HTH_AsnC-type"/>
    <property type="match status" value="2"/>
</dbReference>
<name>A0ABX2FAR1_9PSEU</name>
<feature type="domain" description="HTH asnC-type" evidence="4">
    <location>
        <begin position="2"/>
        <end position="62"/>
    </location>
</feature>
<dbReference type="Pfam" id="PF01037">
    <property type="entry name" value="AsnC_trans_reg"/>
    <property type="match status" value="1"/>
</dbReference>
<gene>
    <name evidence="5" type="ORF">GC106_52560</name>
</gene>
<proteinExistence type="predicted"/>
<evidence type="ECO:0000313" key="5">
    <source>
        <dbReference type="EMBL" id="NRN68015.1"/>
    </source>
</evidence>
<dbReference type="SMART" id="SM00344">
    <property type="entry name" value="HTH_ASNC"/>
    <property type="match status" value="2"/>
</dbReference>
<dbReference type="Gene3D" id="1.10.10.10">
    <property type="entry name" value="Winged helix-like DNA-binding domain superfamily/Winged helix DNA-binding domain"/>
    <property type="match status" value="2"/>
</dbReference>
<evidence type="ECO:0000256" key="2">
    <source>
        <dbReference type="ARBA" id="ARBA00023125"/>
    </source>
</evidence>
<dbReference type="Proteomes" id="UP000763557">
    <property type="component" value="Unassembled WGS sequence"/>
</dbReference>
<sequence>MLDTLDLQLLHALQLDGRAPFSKIAEVLDVSDRTVARRYGRLRGSGVVRVTGTLDSHRAGHAEWLLRLRVHPRHTGAVAGALARRPDTAWVSVLSSGAEIVCLVRVPAGGPAPLEALARHPQILDVTSQRLLRHLMDHRWLGRTSALTAEQITALRPPDTSDIATVTLTDLDRRLFPALAADGRAAYPHLAREAGWSESAVRRRLNELRRSRLLQLDVEVDPTLFGFSVQCLLWLTVTPSRLTAVTHTLAADPETAFVGAITGQHNLIAIVICRDSETLYTHLTDRVSTLPGVERTETALITSYTKRVAPP</sequence>
<dbReference type="InterPro" id="IPR011008">
    <property type="entry name" value="Dimeric_a/b-barrel"/>
</dbReference>
<protein>
    <submittedName>
        <fullName evidence="5">Regulatory protein AsnC</fullName>
    </submittedName>
</protein>
<dbReference type="InterPro" id="IPR019887">
    <property type="entry name" value="Tscrpt_reg_AsnC/Lrp_C"/>
</dbReference>
<dbReference type="InterPro" id="IPR036388">
    <property type="entry name" value="WH-like_DNA-bd_sf"/>
</dbReference>
<keyword evidence="6" id="KW-1185">Reference proteome</keyword>
<evidence type="ECO:0000259" key="4">
    <source>
        <dbReference type="PROSITE" id="PS50956"/>
    </source>
</evidence>
<dbReference type="Gene3D" id="3.30.70.920">
    <property type="match status" value="1"/>
</dbReference>
<accession>A0ABX2FAR1</accession>
<dbReference type="InterPro" id="IPR036390">
    <property type="entry name" value="WH_DNA-bd_sf"/>
</dbReference>
<dbReference type="InterPro" id="IPR000485">
    <property type="entry name" value="AsnC-type_HTH_dom"/>
</dbReference>
<keyword evidence="3" id="KW-0804">Transcription</keyword>
<dbReference type="EMBL" id="JAAATY010000017">
    <property type="protein sequence ID" value="NRN68015.1"/>
    <property type="molecule type" value="Genomic_DNA"/>
</dbReference>
<dbReference type="InterPro" id="IPR019888">
    <property type="entry name" value="Tscrpt_reg_AsnC-like"/>
</dbReference>
<evidence type="ECO:0000256" key="3">
    <source>
        <dbReference type="ARBA" id="ARBA00023163"/>
    </source>
</evidence>
<comment type="caution">
    <text evidence="5">The sequence shown here is derived from an EMBL/GenBank/DDBJ whole genome shotgun (WGS) entry which is preliminary data.</text>
</comment>
<dbReference type="PANTHER" id="PTHR30154">
    <property type="entry name" value="LEUCINE-RESPONSIVE REGULATORY PROTEIN"/>
    <property type="match status" value="1"/>
</dbReference>
<dbReference type="PRINTS" id="PR00033">
    <property type="entry name" value="HTHASNC"/>
</dbReference>